<reference evidence="5" key="1">
    <citation type="submission" date="2025-08" db="UniProtKB">
        <authorList>
            <consortium name="RefSeq"/>
        </authorList>
    </citation>
    <scope>IDENTIFICATION</scope>
    <source>
        <strain evidence="5">15085-1641.00</strain>
        <tissue evidence="5">Whole body</tissue>
    </source>
</reference>
<name>A0A6J1M0Y5_DROHY</name>
<dbReference type="AlphaFoldDB" id="A0A6J1M0Y5"/>
<dbReference type="PANTHER" id="PTHR41967">
    <property type="entry name" value="FI19406P1-RELATED"/>
    <property type="match status" value="1"/>
</dbReference>
<dbReference type="OrthoDB" id="6613664at2759"/>
<organism evidence="4 5">
    <name type="scientific">Drosophila hydei</name>
    <name type="common">Fruit fly</name>
    <dbReference type="NCBI Taxonomy" id="7224"/>
    <lineage>
        <taxon>Eukaryota</taxon>
        <taxon>Metazoa</taxon>
        <taxon>Ecdysozoa</taxon>
        <taxon>Arthropoda</taxon>
        <taxon>Hexapoda</taxon>
        <taxon>Insecta</taxon>
        <taxon>Pterygota</taxon>
        <taxon>Neoptera</taxon>
        <taxon>Endopterygota</taxon>
        <taxon>Diptera</taxon>
        <taxon>Brachycera</taxon>
        <taxon>Muscomorpha</taxon>
        <taxon>Ephydroidea</taxon>
        <taxon>Drosophilidae</taxon>
        <taxon>Drosophila</taxon>
    </lineage>
</organism>
<evidence type="ECO:0000256" key="1">
    <source>
        <dbReference type="SAM" id="MobiDB-lite"/>
    </source>
</evidence>
<feature type="region of interest" description="Disordered" evidence="1">
    <location>
        <begin position="140"/>
        <end position="159"/>
    </location>
</feature>
<dbReference type="GeneID" id="111598943"/>
<accession>A0A6J1M0Y5</accession>
<evidence type="ECO:0000313" key="4">
    <source>
        <dbReference type="Proteomes" id="UP000504633"/>
    </source>
</evidence>
<sequence length="772" mass="89482">MDEFNDLEQSLRWYRNLSDLQIGACNDLLHALRDDICEETAYRVHDCLDMLGLHPLPSSKQLKTIIEISQGNDLAFLWFLWEAYYKDQNSSKPIGRAYNSNEQFILTGIAHLDMAMTKRGLDKVLPLPENGKRFQQHLQQKLPKQEQKQQRQRQYRPKEPANKLPYFIPQVRPKSVIPPARISKLDERKCSFKDKDIPNESSRWFATYELSPMKREVKKCLTDAIAQIFVREHRSTDKSLCGMHRMMERNMINTKHELTTDTLQRCMQLLDIGSLGKCQQSAGIVRQLEREVLQAAKKWEAHRMHHLMEMRSKYIRNSHPCKEHCQMCVKLVSMPDMVSQQDAKDGHIVLPLLVTTDSQTNPILGHPMPYQDDLQSVHVMQLGRVVDHKTISLLPDPSLRCPGPAKKTNVKPVKVKTHVNKPLSKSSEKPVKVKKTILNKPLPKSSEEEKPVEVIKDPPSDVPSTGSLSTEADNQCFRRFIPNGMLAWNFFRIYGAPEQHSEPDLMYADPQPIIRSYCVAALQKAMEAGKKKQTSKKHMERIQWQQRHVSDVALETADTSVRQTFRAGQQNALVEAAEPDNSQSPKRLQVNNIDPENRQMLCDLLNSAMDILRKDARYVLVTLPNAHKMPPLLEWVAQRYGRTFRDHRAADTLVKTHKVLKMLRLNTSLAHFPEPKYNDFQWPPEATCSAETILSRFRQMRNEYYSRLNEMDLQDSRLIWLALRSYSRWSNLSKKTFFAYMPSKKKDFNRQNLCLSCDYRQVVSLRKGVVHK</sequence>
<proteinExistence type="predicted"/>
<dbReference type="OMA" id="LWFLWEF"/>
<dbReference type="InterPro" id="IPR031935">
    <property type="entry name" value="DUF4770"/>
</dbReference>
<dbReference type="Pfam" id="PF15994">
    <property type="entry name" value="DUF4770"/>
    <property type="match status" value="1"/>
</dbReference>
<feature type="compositionally biased region" description="Basic and acidic residues" evidence="1">
    <location>
        <begin position="445"/>
        <end position="459"/>
    </location>
</feature>
<protein>
    <submittedName>
        <fullName evidence="5">Uncharacterized protein LOC111598943</fullName>
    </submittedName>
</protein>
<dbReference type="Proteomes" id="UP000504633">
    <property type="component" value="Unplaced"/>
</dbReference>
<keyword evidence="4" id="KW-1185">Reference proteome</keyword>
<dbReference type="PANTHER" id="PTHR41967:SF6">
    <property type="entry name" value="FI19406P1-RELATED"/>
    <property type="match status" value="1"/>
</dbReference>
<feature type="domain" description="DUF4771" evidence="3">
    <location>
        <begin position="592"/>
        <end position="748"/>
    </location>
</feature>
<dbReference type="InterPro" id="IPR031936">
    <property type="entry name" value="DUF4771"/>
</dbReference>
<evidence type="ECO:0000259" key="3">
    <source>
        <dbReference type="Pfam" id="PF15995"/>
    </source>
</evidence>
<dbReference type="KEGG" id="dhe:111598943"/>
<feature type="domain" description="DUF4770" evidence="2">
    <location>
        <begin position="48"/>
        <end position="218"/>
    </location>
</feature>
<dbReference type="Pfam" id="PF15995">
    <property type="entry name" value="DUF4771"/>
    <property type="match status" value="1"/>
</dbReference>
<evidence type="ECO:0000259" key="2">
    <source>
        <dbReference type="Pfam" id="PF15994"/>
    </source>
</evidence>
<gene>
    <name evidence="5" type="primary">LOC111598943</name>
</gene>
<evidence type="ECO:0000313" key="5">
    <source>
        <dbReference type="RefSeq" id="XP_023170189.2"/>
    </source>
</evidence>
<dbReference type="RefSeq" id="XP_023170189.2">
    <property type="nucleotide sequence ID" value="XM_023314421.2"/>
</dbReference>
<feature type="region of interest" description="Disordered" evidence="1">
    <location>
        <begin position="438"/>
        <end position="469"/>
    </location>
</feature>